<dbReference type="PROSITE" id="PS00107">
    <property type="entry name" value="PROTEIN_KINASE_ATP"/>
    <property type="match status" value="1"/>
</dbReference>
<keyword evidence="13" id="KW-1185">Reference proteome</keyword>
<protein>
    <recommendedName>
        <fullName evidence="1">non-specific serine/threonine protein kinase</fullName>
        <ecNumber evidence="1">2.7.11.1</ecNumber>
    </recommendedName>
</protein>
<evidence type="ECO:0000313" key="13">
    <source>
        <dbReference type="Proteomes" id="UP000472264"/>
    </source>
</evidence>
<name>A0A665VU91_ECHNA</name>
<keyword evidence="6 9" id="KW-0067">ATP-binding</keyword>
<dbReference type="GO" id="GO:0000245">
    <property type="term" value="P:spliceosomal complex assembly"/>
    <property type="evidence" value="ECO:0007669"/>
    <property type="project" value="TreeGrafter"/>
</dbReference>
<evidence type="ECO:0000256" key="10">
    <source>
        <dbReference type="SAM" id="MobiDB-lite"/>
    </source>
</evidence>
<dbReference type="Pfam" id="PF00069">
    <property type="entry name" value="Pkinase"/>
    <property type="match status" value="2"/>
</dbReference>
<dbReference type="SMART" id="SM00220">
    <property type="entry name" value="S_TKc"/>
    <property type="match status" value="1"/>
</dbReference>
<dbReference type="PANTHER" id="PTHR47634:SF20">
    <property type="entry name" value="SRSF PROTEIN KINASE 3"/>
    <property type="match status" value="1"/>
</dbReference>
<evidence type="ECO:0000256" key="8">
    <source>
        <dbReference type="ARBA" id="ARBA00048679"/>
    </source>
</evidence>
<dbReference type="GO" id="GO:0035556">
    <property type="term" value="P:intracellular signal transduction"/>
    <property type="evidence" value="ECO:0007669"/>
    <property type="project" value="TreeGrafter"/>
</dbReference>
<feature type="compositionally biased region" description="Low complexity" evidence="10">
    <location>
        <begin position="325"/>
        <end position="334"/>
    </location>
</feature>
<dbReference type="PROSITE" id="PS50011">
    <property type="entry name" value="PROTEIN_KINASE_DOM"/>
    <property type="match status" value="1"/>
</dbReference>
<dbReference type="InterPro" id="IPR000719">
    <property type="entry name" value="Prot_kinase_dom"/>
</dbReference>
<evidence type="ECO:0000256" key="5">
    <source>
        <dbReference type="ARBA" id="ARBA00022777"/>
    </source>
</evidence>
<feature type="binding site" evidence="9">
    <location>
        <position position="191"/>
    </location>
    <ligand>
        <name>ATP</name>
        <dbReference type="ChEBI" id="CHEBI:30616"/>
    </ligand>
</feature>
<evidence type="ECO:0000256" key="9">
    <source>
        <dbReference type="PROSITE-ProRule" id="PRU10141"/>
    </source>
</evidence>
<dbReference type="EC" id="2.7.11.1" evidence="1"/>
<dbReference type="GO" id="GO:0005634">
    <property type="term" value="C:nucleus"/>
    <property type="evidence" value="ECO:0007669"/>
    <property type="project" value="TreeGrafter"/>
</dbReference>
<comment type="catalytic activity">
    <reaction evidence="8">
        <text>L-seryl-[protein] + ATP = O-phospho-L-seryl-[protein] + ADP + H(+)</text>
        <dbReference type="Rhea" id="RHEA:17989"/>
        <dbReference type="Rhea" id="RHEA-COMP:9863"/>
        <dbReference type="Rhea" id="RHEA-COMP:11604"/>
        <dbReference type="ChEBI" id="CHEBI:15378"/>
        <dbReference type="ChEBI" id="CHEBI:29999"/>
        <dbReference type="ChEBI" id="CHEBI:30616"/>
        <dbReference type="ChEBI" id="CHEBI:83421"/>
        <dbReference type="ChEBI" id="CHEBI:456216"/>
        <dbReference type="EC" id="2.7.11.1"/>
    </reaction>
</comment>
<dbReference type="InterPro" id="IPR051334">
    <property type="entry name" value="SRPK"/>
</dbReference>
<dbReference type="AlphaFoldDB" id="A0A665VU91"/>
<dbReference type="InterPro" id="IPR017441">
    <property type="entry name" value="Protein_kinase_ATP_BS"/>
</dbReference>
<feature type="region of interest" description="Disordered" evidence="10">
    <location>
        <begin position="91"/>
        <end position="124"/>
    </location>
</feature>
<comment type="catalytic activity">
    <reaction evidence="7">
        <text>L-threonyl-[protein] + ATP = O-phospho-L-threonyl-[protein] + ADP + H(+)</text>
        <dbReference type="Rhea" id="RHEA:46608"/>
        <dbReference type="Rhea" id="RHEA-COMP:11060"/>
        <dbReference type="Rhea" id="RHEA-COMP:11605"/>
        <dbReference type="ChEBI" id="CHEBI:15378"/>
        <dbReference type="ChEBI" id="CHEBI:30013"/>
        <dbReference type="ChEBI" id="CHEBI:30616"/>
        <dbReference type="ChEBI" id="CHEBI:61977"/>
        <dbReference type="ChEBI" id="CHEBI:456216"/>
        <dbReference type="EC" id="2.7.11.1"/>
    </reaction>
</comment>
<dbReference type="Ensembl" id="ENSENLT00000036389.1">
    <property type="protein sequence ID" value="ENSENLP00000035434.1"/>
    <property type="gene ID" value="ENSENLG00000015399.1"/>
</dbReference>
<dbReference type="InterPro" id="IPR008271">
    <property type="entry name" value="Ser/Thr_kinase_AS"/>
</dbReference>
<reference evidence="12" key="2">
    <citation type="submission" date="2025-08" db="UniProtKB">
        <authorList>
            <consortium name="Ensembl"/>
        </authorList>
    </citation>
    <scope>IDENTIFICATION</scope>
</reference>
<reference evidence="12" key="3">
    <citation type="submission" date="2025-09" db="UniProtKB">
        <authorList>
            <consortium name="Ensembl"/>
        </authorList>
    </citation>
    <scope>IDENTIFICATION</scope>
</reference>
<keyword evidence="5" id="KW-0418">Kinase</keyword>
<dbReference type="FunFam" id="1.10.510.10:FF:001037">
    <property type="entry name" value="SRSF protein kinase 2"/>
    <property type="match status" value="1"/>
</dbReference>
<dbReference type="FunFam" id="3.30.200.20:FF:000163">
    <property type="entry name" value="SRSF protein kinase 2 isoform X1"/>
    <property type="match status" value="1"/>
</dbReference>
<evidence type="ECO:0000256" key="7">
    <source>
        <dbReference type="ARBA" id="ARBA00047899"/>
    </source>
</evidence>
<dbReference type="PANTHER" id="PTHR47634">
    <property type="entry name" value="PROTEIN KINASE DOMAIN-CONTAINING PROTEIN-RELATED"/>
    <property type="match status" value="1"/>
</dbReference>
<reference evidence="12" key="1">
    <citation type="submission" date="2021-04" db="EMBL/GenBank/DDBJ databases">
        <authorList>
            <consortium name="Wellcome Sanger Institute Data Sharing"/>
        </authorList>
    </citation>
    <scope>NUCLEOTIDE SEQUENCE [LARGE SCALE GENOMIC DNA]</scope>
</reference>
<keyword evidence="3" id="KW-0808">Transferase</keyword>
<feature type="compositionally biased region" description="Basic and acidic residues" evidence="10">
    <location>
        <begin position="352"/>
        <end position="361"/>
    </location>
</feature>
<feature type="domain" description="Protein kinase" evidence="11">
    <location>
        <begin position="162"/>
        <end position="628"/>
    </location>
</feature>
<evidence type="ECO:0000256" key="3">
    <source>
        <dbReference type="ARBA" id="ARBA00022679"/>
    </source>
</evidence>
<dbReference type="GO" id="GO:0004674">
    <property type="term" value="F:protein serine/threonine kinase activity"/>
    <property type="evidence" value="ECO:0007669"/>
    <property type="project" value="UniProtKB-KW"/>
</dbReference>
<keyword evidence="2" id="KW-0723">Serine/threonine-protein kinase</keyword>
<gene>
    <name evidence="12" type="primary">LOC115043893</name>
</gene>
<sequence>MSLQTTYCNQHKPRFLRQNSSLFLVLRCFFYFNIFPRPPSFFKCANAFLLQLSLHCCCPSPSALTLYLLRSNMSSSYAAAISALLTTSASSSSVIPKPNPWAGTGGSPKPSPKPVKPPPAVKVHPHSPEPLGLFEEQQENPADYGIGGYYLVEIGEIFVDRYQVVKKLGWGHFSTVWLCWDMVKGRFVALKVVKSAQIFTETALDEIKLLKCVRDSDSKDSKRERIVQLIEDFRISGANGEHVCMVLEVLGHHLLQWIIKSNYTGLPLPCVKSILRQVLQGLDYLHTKCKIIHTDIKPENILLGVDEVYIKKLAANTNLWQLPMSPSSKVSRSSVTRLIRKDRGRRGQANTSDHKQRDKPHVSFSDVTPPSSTCTSNCHSKLTGPSLTLRRHTLLLEDRLDLAPHSIRDSVYSLPDFNTDASVSGSRSMLLPQTADKEPPRSTASLPGCDSDAILDLLNPQNADKIRIKIADLGNACWVHKHFTEDIQTCQYRSVEVLIGAEYDTPADIWSTACMAFELATGDYLFDPQSGARFSREEDHIAHIIELLGPLPSQFSLSGRNSKKFFNCKGQLRHISKLKPWSLLEILQDKYEWPREEATQFSSFLLTMLELLPEKRATAAQCLKHPWITS</sequence>
<feature type="region of interest" description="Disordered" evidence="10">
    <location>
        <begin position="325"/>
        <end position="380"/>
    </location>
</feature>
<dbReference type="GO" id="GO:0005737">
    <property type="term" value="C:cytoplasm"/>
    <property type="evidence" value="ECO:0007669"/>
    <property type="project" value="TreeGrafter"/>
</dbReference>
<dbReference type="GO" id="GO:0050684">
    <property type="term" value="P:regulation of mRNA processing"/>
    <property type="evidence" value="ECO:0007669"/>
    <property type="project" value="TreeGrafter"/>
</dbReference>
<evidence type="ECO:0000313" key="12">
    <source>
        <dbReference type="Ensembl" id="ENSENLP00000035434.1"/>
    </source>
</evidence>
<proteinExistence type="predicted"/>
<dbReference type="PROSITE" id="PS00108">
    <property type="entry name" value="PROTEIN_KINASE_ST"/>
    <property type="match status" value="1"/>
</dbReference>
<keyword evidence="4 9" id="KW-0547">Nucleotide-binding</keyword>
<evidence type="ECO:0000256" key="2">
    <source>
        <dbReference type="ARBA" id="ARBA00022527"/>
    </source>
</evidence>
<accession>A0A665VU91</accession>
<feature type="compositionally biased region" description="Polar residues" evidence="10">
    <location>
        <begin position="365"/>
        <end position="380"/>
    </location>
</feature>
<evidence type="ECO:0000256" key="1">
    <source>
        <dbReference type="ARBA" id="ARBA00012513"/>
    </source>
</evidence>
<organism evidence="12 13">
    <name type="scientific">Echeneis naucrates</name>
    <name type="common">Live sharksucker</name>
    <dbReference type="NCBI Taxonomy" id="173247"/>
    <lineage>
        <taxon>Eukaryota</taxon>
        <taxon>Metazoa</taxon>
        <taxon>Chordata</taxon>
        <taxon>Craniata</taxon>
        <taxon>Vertebrata</taxon>
        <taxon>Euteleostomi</taxon>
        <taxon>Actinopterygii</taxon>
        <taxon>Neopterygii</taxon>
        <taxon>Teleostei</taxon>
        <taxon>Neoteleostei</taxon>
        <taxon>Acanthomorphata</taxon>
        <taxon>Carangaria</taxon>
        <taxon>Carangiformes</taxon>
        <taxon>Echeneidae</taxon>
        <taxon>Echeneis</taxon>
    </lineage>
</organism>
<dbReference type="GO" id="GO:0005524">
    <property type="term" value="F:ATP binding"/>
    <property type="evidence" value="ECO:0007669"/>
    <property type="project" value="UniProtKB-UniRule"/>
</dbReference>
<dbReference type="Gene3D" id="3.30.200.20">
    <property type="entry name" value="Phosphorylase Kinase, domain 1"/>
    <property type="match status" value="1"/>
</dbReference>
<dbReference type="SUPFAM" id="SSF56112">
    <property type="entry name" value="Protein kinase-like (PK-like)"/>
    <property type="match status" value="1"/>
</dbReference>
<dbReference type="Proteomes" id="UP000472264">
    <property type="component" value="Chromosome 5"/>
</dbReference>
<evidence type="ECO:0000256" key="6">
    <source>
        <dbReference type="ARBA" id="ARBA00022840"/>
    </source>
</evidence>
<dbReference type="FunFam" id="1.10.510.10:FF:000275">
    <property type="entry name" value="SRSF protein kinase 2 isoform X3"/>
    <property type="match status" value="1"/>
</dbReference>
<dbReference type="InParanoid" id="A0A665VU91"/>
<dbReference type="Gene3D" id="1.10.510.10">
    <property type="entry name" value="Transferase(Phosphotransferase) domain 1"/>
    <property type="match status" value="2"/>
</dbReference>
<evidence type="ECO:0000259" key="11">
    <source>
        <dbReference type="PROSITE" id="PS50011"/>
    </source>
</evidence>
<evidence type="ECO:0000256" key="4">
    <source>
        <dbReference type="ARBA" id="ARBA00022741"/>
    </source>
</evidence>
<feature type="compositionally biased region" description="Pro residues" evidence="10">
    <location>
        <begin position="109"/>
        <end position="120"/>
    </location>
</feature>
<dbReference type="InterPro" id="IPR011009">
    <property type="entry name" value="Kinase-like_dom_sf"/>
</dbReference>